<dbReference type="SUPFAM" id="SSF53756">
    <property type="entry name" value="UDP-Glycosyltransferase/glycogen phosphorylase"/>
    <property type="match status" value="1"/>
</dbReference>
<comment type="caution">
    <text evidence="3">The sequence shown here is derived from an EMBL/GenBank/DDBJ whole genome shotgun (WGS) entry which is preliminary data.</text>
</comment>
<accession>A0ABX2ZTH3</accession>
<dbReference type="EMBL" id="MDKC01000013">
    <property type="protein sequence ID" value="ODG91990.1"/>
    <property type="molecule type" value="Genomic_DNA"/>
</dbReference>
<feature type="domain" description="Glycosyl transferase family 1" evidence="1">
    <location>
        <begin position="188"/>
        <end position="350"/>
    </location>
</feature>
<dbReference type="GO" id="GO:0016740">
    <property type="term" value="F:transferase activity"/>
    <property type="evidence" value="ECO:0007669"/>
    <property type="project" value="UniProtKB-KW"/>
</dbReference>
<dbReference type="CDD" id="cd03808">
    <property type="entry name" value="GT4_CapM-like"/>
    <property type="match status" value="1"/>
</dbReference>
<dbReference type="Proteomes" id="UP000094580">
    <property type="component" value="Unassembled WGS sequence"/>
</dbReference>
<dbReference type="InterPro" id="IPR001296">
    <property type="entry name" value="Glyco_trans_1"/>
</dbReference>
<keyword evidence="3" id="KW-0808">Transferase</keyword>
<dbReference type="PANTHER" id="PTHR12526:SF630">
    <property type="entry name" value="GLYCOSYLTRANSFERASE"/>
    <property type="match status" value="1"/>
</dbReference>
<proteinExistence type="predicted"/>
<sequence length="384" mass="44073">MKKKVLFCATVDYHFTAFHMPYIKWFKDNGWEVHIAANGENNIHYVDKKFNLPIQRSPFNFKNIRALKDLKNIIDENNYEIIHCHTPMGGILARLAARKSRAKGTTKLIYTAHGFHFCKGAPILNWLLYYPIEKFMAPLSDCLITINKEDYELSNRSFNIKRIVHIHGVGIDTEDFKPIDELNKKVVRESFGYQPDDFLLFYAAEFNKNKNQQFLLNSLALMKDELLNVKLLLAGEGALLNECKQLANQLGISHMVEFLGFRKDIKEILPMCDVAVGSSLREGLPVNIMEAMSCGLPIIAVDNRGHRELVINNKNGWLVKSNDSTGFSSAIKDLAERKGLKERLGANSRKIIMRKYSIDKVILEKSEVYKSYMKEMEDTMWATL</sequence>
<evidence type="ECO:0000259" key="1">
    <source>
        <dbReference type="Pfam" id="PF00534"/>
    </source>
</evidence>
<protein>
    <submittedName>
        <fullName evidence="3">Glycosyl transferase</fullName>
    </submittedName>
</protein>
<keyword evidence="4" id="KW-1185">Reference proteome</keyword>
<name>A0ABX2ZTH3_9BACI</name>
<reference evidence="3 4" key="1">
    <citation type="submission" date="2016-07" db="EMBL/GenBank/DDBJ databases">
        <authorList>
            <person name="Townsley L."/>
            <person name="Shank E.A."/>
        </authorList>
    </citation>
    <scope>NUCLEOTIDE SEQUENCE [LARGE SCALE GENOMIC DNA]</scope>
    <source>
        <strain evidence="3 4">CH01</strain>
    </source>
</reference>
<dbReference type="InterPro" id="IPR028098">
    <property type="entry name" value="Glyco_trans_4-like_N"/>
</dbReference>
<gene>
    <name evidence="3" type="ORF">BED47_05795</name>
</gene>
<dbReference type="RefSeq" id="WP_069033769.1">
    <property type="nucleotide sequence ID" value="NZ_MDKC01000013.1"/>
</dbReference>
<evidence type="ECO:0000313" key="3">
    <source>
        <dbReference type="EMBL" id="ODG91990.1"/>
    </source>
</evidence>
<evidence type="ECO:0000259" key="2">
    <source>
        <dbReference type="Pfam" id="PF13477"/>
    </source>
</evidence>
<dbReference type="Pfam" id="PF00534">
    <property type="entry name" value="Glycos_transf_1"/>
    <property type="match status" value="1"/>
</dbReference>
<feature type="domain" description="Glycosyltransferase subfamily 4-like N-terminal" evidence="2">
    <location>
        <begin position="4"/>
        <end position="147"/>
    </location>
</feature>
<organism evidence="3 4">
    <name type="scientific">Gottfriedia luciferensis</name>
    <dbReference type="NCBI Taxonomy" id="178774"/>
    <lineage>
        <taxon>Bacteria</taxon>
        <taxon>Bacillati</taxon>
        <taxon>Bacillota</taxon>
        <taxon>Bacilli</taxon>
        <taxon>Bacillales</taxon>
        <taxon>Bacillaceae</taxon>
        <taxon>Gottfriedia</taxon>
    </lineage>
</organism>
<dbReference type="Gene3D" id="3.40.50.2000">
    <property type="entry name" value="Glycogen Phosphorylase B"/>
    <property type="match status" value="2"/>
</dbReference>
<dbReference type="Pfam" id="PF13477">
    <property type="entry name" value="Glyco_trans_4_2"/>
    <property type="match status" value="1"/>
</dbReference>
<dbReference type="PANTHER" id="PTHR12526">
    <property type="entry name" value="GLYCOSYLTRANSFERASE"/>
    <property type="match status" value="1"/>
</dbReference>
<evidence type="ECO:0000313" key="4">
    <source>
        <dbReference type="Proteomes" id="UP000094580"/>
    </source>
</evidence>